<reference evidence="2" key="1">
    <citation type="submission" date="2023-07" db="EMBL/GenBank/DDBJ databases">
        <authorList>
            <consortium name="AG Swart"/>
            <person name="Singh M."/>
            <person name="Singh A."/>
            <person name="Seah K."/>
            <person name="Emmerich C."/>
        </authorList>
    </citation>
    <scope>NUCLEOTIDE SEQUENCE</scope>
    <source>
        <strain evidence="2">DP1</strain>
    </source>
</reference>
<keyword evidence="3" id="KW-1185">Reference proteome</keyword>
<evidence type="ECO:0000313" key="3">
    <source>
        <dbReference type="Proteomes" id="UP001295684"/>
    </source>
</evidence>
<comment type="caution">
    <text evidence="2">The sequence shown here is derived from an EMBL/GenBank/DDBJ whole genome shotgun (WGS) entry which is preliminary data.</text>
</comment>
<name>A0AAD2D4B1_EUPCR</name>
<dbReference type="AlphaFoldDB" id="A0AAD2D4B1"/>
<accession>A0AAD2D4B1</accession>
<dbReference type="Proteomes" id="UP001295684">
    <property type="component" value="Unassembled WGS sequence"/>
</dbReference>
<dbReference type="EMBL" id="CAMPGE010021322">
    <property type="protein sequence ID" value="CAI2379475.1"/>
    <property type="molecule type" value="Genomic_DNA"/>
</dbReference>
<feature type="region of interest" description="Disordered" evidence="1">
    <location>
        <begin position="25"/>
        <end position="62"/>
    </location>
</feature>
<evidence type="ECO:0000313" key="2">
    <source>
        <dbReference type="EMBL" id="CAI2379475.1"/>
    </source>
</evidence>
<organism evidence="2 3">
    <name type="scientific">Euplotes crassus</name>
    <dbReference type="NCBI Taxonomy" id="5936"/>
    <lineage>
        <taxon>Eukaryota</taxon>
        <taxon>Sar</taxon>
        <taxon>Alveolata</taxon>
        <taxon>Ciliophora</taxon>
        <taxon>Intramacronucleata</taxon>
        <taxon>Spirotrichea</taxon>
        <taxon>Hypotrichia</taxon>
        <taxon>Euplotida</taxon>
        <taxon>Euplotidae</taxon>
        <taxon>Moneuplotes</taxon>
    </lineage>
</organism>
<sequence>MEKADDSLKLDFKALEEQTLKETKTMEAEELEIEKMKTSGETIDKSKGKEKDKGLSGFADFL</sequence>
<evidence type="ECO:0000256" key="1">
    <source>
        <dbReference type="SAM" id="MobiDB-lite"/>
    </source>
</evidence>
<protein>
    <submittedName>
        <fullName evidence="2">Uncharacterized protein</fullName>
    </submittedName>
</protein>
<gene>
    <name evidence="2" type="ORF">ECRASSUSDP1_LOCUS20885</name>
</gene>
<proteinExistence type="predicted"/>
<feature type="compositionally biased region" description="Basic and acidic residues" evidence="1">
    <location>
        <begin position="25"/>
        <end position="54"/>
    </location>
</feature>